<evidence type="ECO:0000313" key="1">
    <source>
        <dbReference type="EMBL" id="KAK7292589.1"/>
    </source>
</evidence>
<gene>
    <name evidence="1" type="ORF">RJT34_15440</name>
</gene>
<comment type="caution">
    <text evidence="1">The sequence shown here is derived from an EMBL/GenBank/DDBJ whole genome shotgun (WGS) entry which is preliminary data.</text>
</comment>
<dbReference type="AlphaFoldDB" id="A0AAN9J6D2"/>
<name>A0AAN9J6D2_CLITE</name>
<dbReference type="Proteomes" id="UP001359559">
    <property type="component" value="Unassembled WGS sequence"/>
</dbReference>
<evidence type="ECO:0000313" key="2">
    <source>
        <dbReference type="Proteomes" id="UP001359559"/>
    </source>
</evidence>
<proteinExistence type="predicted"/>
<accession>A0AAN9J6D2</accession>
<protein>
    <submittedName>
        <fullName evidence="1">Uncharacterized protein</fullName>
    </submittedName>
</protein>
<sequence length="90" mass="9705">MKLRGIGHGCGSRSLSPQRSVLLYRGAINTDGGCDLVTINMVGGNVAKDDGPTWVFGFLTKFGVGDATWLEVLAMMEELNLMKARGFKKV</sequence>
<dbReference type="EMBL" id="JAYKXN010000004">
    <property type="protein sequence ID" value="KAK7292589.1"/>
    <property type="molecule type" value="Genomic_DNA"/>
</dbReference>
<organism evidence="1 2">
    <name type="scientific">Clitoria ternatea</name>
    <name type="common">Butterfly pea</name>
    <dbReference type="NCBI Taxonomy" id="43366"/>
    <lineage>
        <taxon>Eukaryota</taxon>
        <taxon>Viridiplantae</taxon>
        <taxon>Streptophyta</taxon>
        <taxon>Embryophyta</taxon>
        <taxon>Tracheophyta</taxon>
        <taxon>Spermatophyta</taxon>
        <taxon>Magnoliopsida</taxon>
        <taxon>eudicotyledons</taxon>
        <taxon>Gunneridae</taxon>
        <taxon>Pentapetalae</taxon>
        <taxon>rosids</taxon>
        <taxon>fabids</taxon>
        <taxon>Fabales</taxon>
        <taxon>Fabaceae</taxon>
        <taxon>Papilionoideae</taxon>
        <taxon>50 kb inversion clade</taxon>
        <taxon>NPAAA clade</taxon>
        <taxon>indigoferoid/millettioid clade</taxon>
        <taxon>Phaseoleae</taxon>
        <taxon>Clitoria</taxon>
    </lineage>
</organism>
<keyword evidence="2" id="KW-1185">Reference proteome</keyword>
<reference evidence="1 2" key="1">
    <citation type="submission" date="2024-01" db="EMBL/GenBank/DDBJ databases">
        <title>The genomes of 5 underutilized Papilionoideae crops provide insights into root nodulation and disease resistance.</title>
        <authorList>
            <person name="Yuan L."/>
        </authorList>
    </citation>
    <scope>NUCLEOTIDE SEQUENCE [LARGE SCALE GENOMIC DNA]</scope>
    <source>
        <strain evidence="1">LY-2023</strain>
        <tissue evidence="1">Leaf</tissue>
    </source>
</reference>